<protein>
    <submittedName>
        <fullName evidence="1">Uncharacterized protein</fullName>
    </submittedName>
</protein>
<gene>
    <name evidence="1" type="ORF">GDO54_008650</name>
</gene>
<dbReference type="Proteomes" id="UP001181693">
    <property type="component" value="Unassembled WGS sequence"/>
</dbReference>
<comment type="caution">
    <text evidence="1">The sequence shown here is derived from an EMBL/GenBank/DDBJ whole genome shotgun (WGS) entry which is preliminary data.</text>
</comment>
<evidence type="ECO:0000313" key="2">
    <source>
        <dbReference type="Proteomes" id="UP001181693"/>
    </source>
</evidence>
<organism evidence="1 2">
    <name type="scientific">Pyxicephalus adspersus</name>
    <name type="common">African bullfrog</name>
    <dbReference type="NCBI Taxonomy" id="30357"/>
    <lineage>
        <taxon>Eukaryota</taxon>
        <taxon>Metazoa</taxon>
        <taxon>Chordata</taxon>
        <taxon>Craniata</taxon>
        <taxon>Vertebrata</taxon>
        <taxon>Euteleostomi</taxon>
        <taxon>Amphibia</taxon>
        <taxon>Batrachia</taxon>
        <taxon>Anura</taxon>
        <taxon>Neobatrachia</taxon>
        <taxon>Ranoidea</taxon>
        <taxon>Pyxicephalidae</taxon>
        <taxon>Pyxicephalinae</taxon>
        <taxon>Pyxicephalus</taxon>
    </lineage>
</organism>
<dbReference type="AlphaFoldDB" id="A0AAV3AVL8"/>
<proteinExistence type="predicted"/>
<keyword evidence="2" id="KW-1185">Reference proteome</keyword>
<evidence type="ECO:0000313" key="1">
    <source>
        <dbReference type="EMBL" id="DBA28262.1"/>
    </source>
</evidence>
<sequence length="80" mass="9391">MCSLGTSLTRTKDISVLSIEGLSVFNIINCVFYCLSQFLKAHSCSMLCMVRRFRQVLLFFNKFLCKDWVWLDKPFLLLEE</sequence>
<dbReference type="EMBL" id="DYDO01000003">
    <property type="protein sequence ID" value="DBA28262.1"/>
    <property type="molecule type" value="Genomic_DNA"/>
</dbReference>
<reference evidence="1" key="1">
    <citation type="thesis" date="2020" institute="ProQuest LLC" country="789 East Eisenhower Parkway, Ann Arbor, MI, USA">
        <title>Comparative Genomics and Chromosome Evolution.</title>
        <authorList>
            <person name="Mudd A.B."/>
        </authorList>
    </citation>
    <scope>NUCLEOTIDE SEQUENCE</scope>
    <source>
        <strain evidence="1">1538</strain>
        <tissue evidence="1">Blood</tissue>
    </source>
</reference>
<name>A0AAV3AVL8_PYXAD</name>
<accession>A0AAV3AVL8</accession>